<protein>
    <submittedName>
        <fullName evidence="13">Magnesium and cobalt transport protein CorA</fullName>
    </submittedName>
</protein>
<dbReference type="RefSeq" id="WP_075365708.1">
    <property type="nucleotide sequence ID" value="NZ_MLBF01000026.1"/>
</dbReference>
<comment type="similarity">
    <text evidence="2">Belongs to the CorA metal ion transporter (MIT) (TC 1.A.35) family.</text>
</comment>
<dbReference type="AlphaFoldDB" id="A0A1Q8QSB0"/>
<gene>
    <name evidence="13" type="ORF">DSOL_3186</name>
</gene>
<evidence type="ECO:0000256" key="2">
    <source>
        <dbReference type="ARBA" id="ARBA00009765"/>
    </source>
</evidence>
<evidence type="ECO:0000256" key="5">
    <source>
        <dbReference type="ARBA" id="ARBA00022692"/>
    </source>
</evidence>
<dbReference type="InterPro" id="IPR045861">
    <property type="entry name" value="CorA_cytoplasmic_dom"/>
</dbReference>
<evidence type="ECO:0000313" key="13">
    <source>
        <dbReference type="EMBL" id="OLN30243.1"/>
    </source>
</evidence>
<dbReference type="PANTHER" id="PTHR46494:SF1">
    <property type="entry name" value="CORA FAMILY METAL ION TRANSPORTER (EUROFUNG)"/>
    <property type="match status" value="1"/>
</dbReference>
<dbReference type="Pfam" id="PF01544">
    <property type="entry name" value="CorA"/>
    <property type="match status" value="1"/>
</dbReference>
<evidence type="ECO:0000256" key="1">
    <source>
        <dbReference type="ARBA" id="ARBA00004651"/>
    </source>
</evidence>
<dbReference type="InterPro" id="IPR002523">
    <property type="entry name" value="MgTranspt_CorA/ZnTranspt_ZntB"/>
</dbReference>
<evidence type="ECO:0000256" key="3">
    <source>
        <dbReference type="ARBA" id="ARBA00022448"/>
    </source>
</evidence>
<dbReference type="GO" id="GO:0000287">
    <property type="term" value="F:magnesium ion binding"/>
    <property type="evidence" value="ECO:0007669"/>
    <property type="project" value="TreeGrafter"/>
</dbReference>
<evidence type="ECO:0000256" key="12">
    <source>
        <dbReference type="SAM" id="Phobius"/>
    </source>
</evidence>
<proteinExistence type="inferred from homology"/>
<evidence type="ECO:0000256" key="8">
    <source>
        <dbReference type="ARBA" id="ARBA00023065"/>
    </source>
</evidence>
<dbReference type="GO" id="GO:0005886">
    <property type="term" value="C:plasma membrane"/>
    <property type="evidence" value="ECO:0007669"/>
    <property type="project" value="UniProtKB-SubCell"/>
</dbReference>
<keyword evidence="8" id="KW-0406">Ion transport</keyword>
<evidence type="ECO:0000256" key="7">
    <source>
        <dbReference type="ARBA" id="ARBA00022989"/>
    </source>
</evidence>
<evidence type="ECO:0000256" key="10">
    <source>
        <dbReference type="ARBA" id="ARBA00034269"/>
    </source>
</evidence>
<feature type="transmembrane region" description="Helical" evidence="12">
    <location>
        <begin position="260"/>
        <end position="280"/>
    </location>
</feature>
<dbReference type="SUPFAM" id="SSF144083">
    <property type="entry name" value="Magnesium transport protein CorA, transmembrane region"/>
    <property type="match status" value="1"/>
</dbReference>
<dbReference type="PANTHER" id="PTHR46494">
    <property type="entry name" value="CORA FAMILY METAL ION TRANSPORTER (EUROFUNG)"/>
    <property type="match status" value="1"/>
</dbReference>
<dbReference type="FunFam" id="1.20.58.340:FF:000004">
    <property type="entry name" value="Magnesium transport protein CorA"/>
    <property type="match status" value="1"/>
</dbReference>
<feature type="transmembrane region" description="Helical" evidence="12">
    <location>
        <begin position="292"/>
        <end position="313"/>
    </location>
</feature>
<comment type="function">
    <text evidence="11">Mediates influx of magnesium ions. Alternates between open and closed states. Activated by low cytoplasmic Mg(2+) levels. Inactive when cytoplasmic Mg(2+) levels are high.</text>
</comment>
<evidence type="ECO:0000256" key="11">
    <source>
        <dbReference type="ARBA" id="ARBA00045497"/>
    </source>
</evidence>
<evidence type="ECO:0000313" key="14">
    <source>
        <dbReference type="Proteomes" id="UP000186102"/>
    </source>
</evidence>
<comment type="subcellular location">
    <subcellularLocation>
        <location evidence="1">Cell membrane</location>
        <topology evidence="1">Multi-pass membrane protein</topology>
    </subcellularLocation>
</comment>
<evidence type="ECO:0000256" key="4">
    <source>
        <dbReference type="ARBA" id="ARBA00022475"/>
    </source>
</evidence>
<keyword evidence="9 12" id="KW-0472">Membrane</keyword>
<evidence type="ECO:0000256" key="6">
    <source>
        <dbReference type="ARBA" id="ARBA00022842"/>
    </source>
</evidence>
<reference evidence="13 14" key="1">
    <citation type="submission" date="2016-09" db="EMBL/GenBank/DDBJ databases">
        <title>Complete genome of Desulfosporosinus sp. OL.</title>
        <authorList>
            <person name="Mardanov A."/>
            <person name="Beletsky A."/>
            <person name="Panova A."/>
            <person name="Karnachuk O."/>
            <person name="Ravin N."/>
        </authorList>
    </citation>
    <scope>NUCLEOTIDE SEQUENCE [LARGE SCALE GENOMIC DNA]</scope>
    <source>
        <strain evidence="13 14">OL</strain>
    </source>
</reference>
<dbReference type="GO" id="GO:0015095">
    <property type="term" value="F:magnesium ion transmembrane transporter activity"/>
    <property type="evidence" value="ECO:0007669"/>
    <property type="project" value="TreeGrafter"/>
</dbReference>
<dbReference type="SUPFAM" id="SSF143865">
    <property type="entry name" value="CorA soluble domain-like"/>
    <property type="match status" value="1"/>
</dbReference>
<name>A0A1Q8QSB0_9FIRM</name>
<comment type="caution">
    <text evidence="13">The sequence shown here is derived from an EMBL/GenBank/DDBJ whole genome shotgun (WGS) entry which is preliminary data.</text>
</comment>
<keyword evidence="4" id="KW-1003">Cell membrane</keyword>
<keyword evidence="6" id="KW-0460">Magnesium</keyword>
<dbReference type="GO" id="GO:0015087">
    <property type="term" value="F:cobalt ion transmembrane transporter activity"/>
    <property type="evidence" value="ECO:0007669"/>
    <property type="project" value="TreeGrafter"/>
</dbReference>
<accession>A0A1Q8QSB0</accession>
<dbReference type="InterPro" id="IPR045863">
    <property type="entry name" value="CorA_TM1_TM2"/>
</dbReference>
<keyword evidence="14" id="KW-1185">Reference proteome</keyword>
<organism evidence="13 14">
    <name type="scientific">Desulfosporosinus metallidurans</name>
    <dbReference type="NCBI Taxonomy" id="1888891"/>
    <lineage>
        <taxon>Bacteria</taxon>
        <taxon>Bacillati</taxon>
        <taxon>Bacillota</taxon>
        <taxon>Clostridia</taxon>
        <taxon>Eubacteriales</taxon>
        <taxon>Desulfitobacteriaceae</taxon>
        <taxon>Desulfosporosinus</taxon>
    </lineage>
</organism>
<keyword evidence="3" id="KW-0813">Transport</keyword>
<dbReference type="Proteomes" id="UP000186102">
    <property type="component" value="Unassembled WGS sequence"/>
</dbReference>
<dbReference type="STRING" id="1888891.DSOL_3186"/>
<comment type="catalytic activity">
    <reaction evidence="10">
        <text>Mg(2+)(in) = Mg(2+)(out)</text>
        <dbReference type="Rhea" id="RHEA:29827"/>
        <dbReference type="ChEBI" id="CHEBI:18420"/>
    </reaction>
</comment>
<keyword evidence="7 12" id="KW-1133">Transmembrane helix</keyword>
<sequence length="319" mass="37531">MEEFCITSHCIEKIQEGEPHLGVEEGFKFFVLDFKEWDQVPSLLSEDNLSEWIQHLRERETEESRGRSKEGSIIFRPHFDRLRTNVHYVCFRDIDEQGKERPVRIFLTPKAFVLLEWNGMSSERLDEWAQQGILSNPLELACAIGLRVLRHHQKRLDIIEDQMDILEEEILTAPRSWQLKRIIALHRRILGLKRSLNAHSSIFERFKNIEKAVYGDLQEELIFDMRRAMDHVHQTHEMIESLREAYQAAIDNHANDIMKLLTLLATILLPITLLTGFFGMNFEVMPLLHTTYGLSVFYGLSALIVLIVMAYFWKKKWLN</sequence>
<dbReference type="GO" id="GO:0050897">
    <property type="term" value="F:cobalt ion binding"/>
    <property type="evidence" value="ECO:0007669"/>
    <property type="project" value="TreeGrafter"/>
</dbReference>
<keyword evidence="5 12" id="KW-0812">Transmembrane</keyword>
<dbReference type="EMBL" id="MLBF01000026">
    <property type="protein sequence ID" value="OLN30243.1"/>
    <property type="molecule type" value="Genomic_DNA"/>
</dbReference>
<dbReference type="Gene3D" id="1.20.58.340">
    <property type="entry name" value="Magnesium transport protein CorA, transmembrane region"/>
    <property type="match status" value="2"/>
</dbReference>
<evidence type="ECO:0000256" key="9">
    <source>
        <dbReference type="ARBA" id="ARBA00023136"/>
    </source>
</evidence>